<dbReference type="PANTHER" id="PTHR47331:SF6">
    <property type="entry name" value="DOUBLECORTIN DOMAIN-CONTAINING PROTEIN"/>
    <property type="match status" value="1"/>
</dbReference>
<evidence type="ECO:0000259" key="1">
    <source>
        <dbReference type="PROSITE" id="PS50994"/>
    </source>
</evidence>
<reference evidence="2" key="1">
    <citation type="submission" date="2025-08" db="UniProtKB">
        <authorList>
            <consortium name="RefSeq"/>
        </authorList>
    </citation>
    <scope>IDENTIFICATION</scope>
    <source>
        <tissue evidence="2">Muscle</tissue>
    </source>
</reference>
<dbReference type="KEGG" id="ccar:122139723"/>
<dbReference type="GO" id="GO:0015074">
    <property type="term" value="P:DNA integration"/>
    <property type="evidence" value="ECO:0007669"/>
    <property type="project" value="InterPro"/>
</dbReference>
<dbReference type="InterPro" id="IPR040676">
    <property type="entry name" value="DUF5641"/>
</dbReference>
<proteinExistence type="predicted"/>
<dbReference type="GeneID" id="122139723"/>
<sequence>MAEIPADRLIQTPPFTNVGVDVFGPWNICIRRTRGGVSENKRWALMFTCLVTRAVHIEVVESLSTSSFINALRRFLAIRGPTKFFRSDCGTNFVGACKELQISSEDPEFQSYLKNETCTWKFNPPHSSHMGGVWERMIGVARRILDAMLLKVHSPNLTHEVLVTLMAEVTAIMNGRPLVPVSSDPQQPDLLTPRALLTQKICPVSIPPGDFDPKDLYRKQWKQVQSLANSFWKRWREEYLATLQPRRKWQADHTNLTIGDVVLLKDTQVKRNEWPTGLIVNTYPGRDKRVRKVDVRIIKEGTAKVYTRPISEIVLLVKG</sequence>
<protein>
    <submittedName>
        <fullName evidence="2">Uncharacterized protein LOC122139723</fullName>
    </submittedName>
</protein>
<dbReference type="InterPro" id="IPR001584">
    <property type="entry name" value="Integrase_cat-core"/>
</dbReference>
<evidence type="ECO:0000313" key="2">
    <source>
        <dbReference type="RefSeq" id="XP_042594773.1"/>
    </source>
</evidence>
<name>A0A9R0ADY7_CYPCA</name>
<accession>A0A9R0ADY7</accession>
<dbReference type="AlphaFoldDB" id="A0A9R0ADY7"/>
<dbReference type="RefSeq" id="XP_042594773.1">
    <property type="nucleotide sequence ID" value="XM_042738839.1"/>
</dbReference>
<dbReference type="Proteomes" id="UP001155660">
    <property type="component" value="Chromosome B15"/>
</dbReference>
<dbReference type="PANTHER" id="PTHR47331">
    <property type="entry name" value="PHD-TYPE DOMAIN-CONTAINING PROTEIN"/>
    <property type="match status" value="1"/>
</dbReference>
<dbReference type="Pfam" id="PF18701">
    <property type="entry name" value="DUF5641"/>
    <property type="match status" value="1"/>
</dbReference>
<dbReference type="OrthoDB" id="6122721at2759"/>
<organism evidence="2">
    <name type="scientific">Cyprinus carpio</name>
    <name type="common">Common carp</name>
    <dbReference type="NCBI Taxonomy" id="7962"/>
    <lineage>
        <taxon>Eukaryota</taxon>
        <taxon>Metazoa</taxon>
        <taxon>Chordata</taxon>
        <taxon>Craniata</taxon>
        <taxon>Vertebrata</taxon>
        <taxon>Euteleostomi</taxon>
        <taxon>Actinopterygii</taxon>
        <taxon>Neopterygii</taxon>
        <taxon>Teleostei</taxon>
        <taxon>Ostariophysi</taxon>
        <taxon>Cypriniformes</taxon>
        <taxon>Cyprinidae</taxon>
        <taxon>Cyprininae</taxon>
        <taxon>Cyprinus</taxon>
    </lineage>
</organism>
<dbReference type="PROSITE" id="PS50994">
    <property type="entry name" value="INTEGRASE"/>
    <property type="match status" value="1"/>
</dbReference>
<feature type="domain" description="Integrase catalytic" evidence="1">
    <location>
        <begin position="10"/>
        <end position="201"/>
    </location>
</feature>
<gene>
    <name evidence="2" type="primary">LOC122139723</name>
</gene>